<reference evidence="1 2" key="1">
    <citation type="submission" date="2018-06" db="EMBL/GenBank/DDBJ databases">
        <authorList>
            <consortium name="Pathogen Informatics"/>
            <person name="Doyle S."/>
        </authorList>
    </citation>
    <scope>NUCLEOTIDE SEQUENCE [LARGE SCALE GENOMIC DNA]</scope>
    <source>
        <strain evidence="1 2">NCTC4837</strain>
    </source>
</reference>
<gene>
    <name evidence="1" type="primary">scpB</name>
    <name evidence="1" type="ORF">NCTC4837_04259</name>
</gene>
<dbReference type="GO" id="GO:0016829">
    <property type="term" value="F:lyase activity"/>
    <property type="evidence" value="ECO:0007669"/>
    <property type="project" value="UniProtKB-KW"/>
</dbReference>
<proteinExistence type="predicted"/>
<keyword evidence="1" id="KW-0456">Lyase</keyword>
<dbReference type="EC" id="4.1.1.41" evidence="1"/>
<sequence length="37" mass="4126">MSYQYVNVATINKVAVIEFNYGRKLNALSKVFGDASN</sequence>
<accession>A0A2X2IYZ1</accession>
<evidence type="ECO:0000313" key="1">
    <source>
        <dbReference type="EMBL" id="SPZ79545.1"/>
    </source>
</evidence>
<dbReference type="EMBL" id="UAUQ01000014">
    <property type="protein sequence ID" value="SPZ79545.1"/>
    <property type="molecule type" value="Genomic_DNA"/>
</dbReference>
<dbReference type="Proteomes" id="UP000251082">
    <property type="component" value="Unassembled WGS sequence"/>
</dbReference>
<name>A0A2X2IYZ1_SHIDY</name>
<evidence type="ECO:0000313" key="2">
    <source>
        <dbReference type="Proteomes" id="UP000251082"/>
    </source>
</evidence>
<protein>
    <submittedName>
        <fullName evidence="1">Methylmalonyl-CoA decarboxylase</fullName>
        <ecNumber evidence="1">4.1.1.41</ecNumber>
    </submittedName>
</protein>
<organism evidence="1 2">
    <name type="scientific">Shigella dysenteriae</name>
    <dbReference type="NCBI Taxonomy" id="622"/>
    <lineage>
        <taxon>Bacteria</taxon>
        <taxon>Pseudomonadati</taxon>
        <taxon>Pseudomonadota</taxon>
        <taxon>Gammaproteobacteria</taxon>
        <taxon>Enterobacterales</taxon>
        <taxon>Enterobacteriaceae</taxon>
        <taxon>Shigella</taxon>
    </lineage>
</organism>
<dbReference type="AlphaFoldDB" id="A0A2X2IYZ1"/>